<dbReference type="RefSeq" id="XP_044552925.1">
    <property type="nucleotide sequence ID" value="XM_044690309.1"/>
</dbReference>
<gene>
    <name evidence="4" type="ORF">C9374_014333</name>
</gene>
<reference evidence="4 5" key="1">
    <citation type="journal article" date="2018" name="BMC Genomics">
        <title>The genome of Naegleria lovaniensis, the basis for a comparative approach to unravel pathogenicity factors of the human pathogenic amoeba N. fowleri.</title>
        <authorList>
            <person name="Liechti N."/>
            <person name="Schurch N."/>
            <person name="Bruggmann R."/>
            <person name="Wittwer M."/>
        </authorList>
    </citation>
    <scope>NUCLEOTIDE SEQUENCE [LARGE SCALE GENOMIC DNA]</scope>
    <source>
        <strain evidence="4 5">ATCC 30569</strain>
    </source>
</reference>
<feature type="compositionally biased region" description="Polar residues" evidence="1">
    <location>
        <begin position="360"/>
        <end position="373"/>
    </location>
</feature>
<feature type="transmembrane region" description="Helical" evidence="2">
    <location>
        <begin position="536"/>
        <end position="556"/>
    </location>
</feature>
<keyword evidence="2" id="KW-0472">Membrane</keyword>
<feature type="transmembrane region" description="Helical" evidence="2">
    <location>
        <begin position="616"/>
        <end position="635"/>
    </location>
</feature>
<accession>A0AA88H0E0</accession>
<name>A0AA88H0E0_NAELO</name>
<dbReference type="AlphaFoldDB" id="A0AA88H0E0"/>
<proteinExistence type="predicted"/>
<feature type="region of interest" description="Disordered" evidence="1">
    <location>
        <begin position="357"/>
        <end position="395"/>
    </location>
</feature>
<keyword evidence="5" id="KW-1185">Reference proteome</keyword>
<dbReference type="Proteomes" id="UP000816034">
    <property type="component" value="Unassembled WGS sequence"/>
</dbReference>
<dbReference type="GeneID" id="68106786"/>
<sequence>MSTVQLTFFLLEAFLFAFFACEIFASPTTTTLNDIIPTTTQQTGPSSVFTPLNCPLLHRTRQIASSNHSLPLFNYTQDMLDNWQAYHCDGVLNTQFNPWAIQGVKTFDYTYTIVDIDLASQNSLSYCQHVLNSSNSLLNQTLETFIHFNNATLMKLVFIPYLESLLTEQQRNYSVPRTFYSKGFTNKIYLSSQSQQQQDMDLTLLVNVFNFFLFCYQSNPYFETFHTQTLPRIASLSEYPRIQTLDVLFGKTILDKFGKIELTFYNRTQLAFCSDNNDQPFSLSYDHCKGIYVSTWIPLSKHLSLKIIEVLLFSVQLIIVIVAIGIPILVKTFKKFKEQLRITNSVWIIHKGKLGRNSLKEQSNPSPSPSIQLTISETPTSPSTPSTTQQSKQTHQVNTREAIWATMKEISIDYIRIFFDSKLMAMGCCHLSSGCLILNALLFCVTQSEYGTSVHMNVAALLAAVSSLCSGLIPLSGSFMELLLSLRNQHATISVHALIVVFILVILNAGFIMACLITAFSAYVVSQYIRVSSLPAVLLTLIISWAVILTQSLKIYFMLKKNRNFNFFKFKFVRFLMYLMIGIVYFLYEVITELAFLSGGNTYWDTLFTRLFKHRIAGYILSLMIWGFVYVLFSVESFKECYGISLDKKKRWKCC</sequence>
<keyword evidence="2" id="KW-0812">Transmembrane</keyword>
<feature type="compositionally biased region" description="Low complexity" evidence="1">
    <location>
        <begin position="374"/>
        <end position="394"/>
    </location>
</feature>
<feature type="chain" id="PRO_5041647775" evidence="3">
    <location>
        <begin position="26"/>
        <end position="655"/>
    </location>
</feature>
<feature type="transmembrane region" description="Helical" evidence="2">
    <location>
        <begin position="454"/>
        <end position="475"/>
    </location>
</feature>
<evidence type="ECO:0000313" key="5">
    <source>
        <dbReference type="Proteomes" id="UP000816034"/>
    </source>
</evidence>
<protein>
    <submittedName>
        <fullName evidence="4">Uncharacterized protein</fullName>
    </submittedName>
</protein>
<organism evidence="4 5">
    <name type="scientific">Naegleria lovaniensis</name>
    <name type="common">Amoeba</name>
    <dbReference type="NCBI Taxonomy" id="51637"/>
    <lineage>
        <taxon>Eukaryota</taxon>
        <taxon>Discoba</taxon>
        <taxon>Heterolobosea</taxon>
        <taxon>Tetramitia</taxon>
        <taxon>Eutetramitia</taxon>
        <taxon>Vahlkampfiidae</taxon>
        <taxon>Naegleria</taxon>
    </lineage>
</organism>
<comment type="caution">
    <text evidence="4">The sequence shown here is derived from an EMBL/GenBank/DDBJ whole genome shotgun (WGS) entry which is preliminary data.</text>
</comment>
<evidence type="ECO:0000256" key="1">
    <source>
        <dbReference type="SAM" id="MobiDB-lite"/>
    </source>
</evidence>
<evidence type="ECO:0000313" key="4">
    <source>
        <dbReference type="EMBL" id="KAG2388933.1"/>
    </source>
</evidence>
<dbReference type="EMBL" id="PYSW02000008">
    <property type="protein sequence ID" value="KAG2388933.1"/>
    <property type="molecule type" value="Genomic_DNA"/>
</dbReference>
<keyword evidence="3" id="KW-0732">Signal</keyword>
<feature type="transmembrane region" description="Helical" evidence="2">
    <location>
        <begin position="495"/>
        <end position="524"/>
    </location>
</feature>
<feature type="transmembrane region" description="Helical" evidence="2">
    <location>
        <begin position="576"/>
        <end position="596"/>
    </location>
</feature>
<keyword evidence="2" id="KW-1133">Transmembrane helix</keyword>
<evidence type="ECO:0000256" key="2">
    <source>
        <dbReference type="SAM" id="Phobius"/>
    </source>
</evidence>
<feature type="transmembrane region" description="Helical" evidence="2">
    <location>
        <begin position="423"/>
        <end position="442"/>
    </location>
</feature>
<feature type="signal peptide" evidence="3">
    <location>
        <begin position="1"/>
        <end position="25"/>
    </location>
</feature>
<feature type="transmembrane region" description="Helical" evidence="2">
    <location>
        <begin position="310"/>
        <end position="330"/>
    </location>
</feature>
<evidence type="ECO:0000256" key="3">
    <source>
        <dbReference type="SAM" id="SignalP"/>
    </source>
</evidence>